<feature type="compositionally biased region" description="Low complexity" evidence="1">
    <location>
        <begin position="1"/>
        <end position="19"/>
    </location>
</feature>
<gene>
    <name evidence="3" type="ORF">EV702DRAFT_1205704</name>
</gene>
<feature type="region of interest" description="Disordered" evidence="1">
    <location>
        <begin position="1"/>
        <end position="42"/>
    </location>
</feature>
<reference evidence="3" key="1">
    <citation type="journal article" date="2020" name="New Phytol.">
        <title>Comparative genomics reveals dynamic genome evolution in host specialist ectomycorrhizal fungi.</title>
        <authorList>
            <person name="Lofgren L.A."/>
            <person name="Nguyen N.H."/>
            <person name="Vilgalys R."/>
            <person name="Ruytinx J."/>
            <person name="Liao H.L."/>
            <person name="Branco S."/>
            <person name="Kuo A."/>
            <person name="LaButti K."/>
            <person name="Lipzen A."/>
            <person name="Andreopoulos W."/>
            <person name="Pangilinan J."/>
            <person name="Riley R."/>
            <person name="Hundley H."/>
            <person name="Na H."/>
            <person name="Barry K."/>
            <person name="Grigoriev I.V."/>
            <person name="Stajich J.E."/>
            <person name="Kennedy P.G."/>
        </authorList>
    </citation>
    <scope>NUCLEOTIDE SEQUENCE</scope>
    <source>
        <strain evidence="3">DOB743</strain>
    </source>
</reference>
<name>A0A9P7CWC4_9AGAM</name>
<protein>
    <recommendedName>
        <fullName evidence="2">Myb/SANT-like domain-containing protein</fullName>
    </recommendedName>
</protein>
<dbReference type="AlphaFoldDB" id="A0A9P7CWC4"/>
<evidence type="ECO:0000313" key="4">
    <source>
        <dbReference type="Proteomes" id="UP000714275"/>
    </source>
</evidence>
<dbReference type="OrthoDB" id="2671340at2759"/>
<organism evidence="3 4">
    <name type="scientific">Suillus placidus</name>
    <dbReference type="NCBI Taxonomy" id="48579"/>
    <lineage>
        <taxon>Eukaryota</taxon>
        <taxon>Fungi</taxon>
        <taxon>Dikarya</taxon>
        <taxon>Basidiomycota</taxon>
        <taxon>Agaricomycotina</taxon>
        <taxon>Agaricomycetes</taxon>
        <taxon>Agaricomycetidae</taxon>
        <taxon>Boletales</taxon>
        <taxon>Suillineae</taxon>
        <taxon>Suillaceae</taxon>
        <taxon>Suillus</taxon>
    </lineage>
</organism>
<dbReference type="InterPro" id="IPR024752">
    <property type="entry name" value="Myb/SANT-like_dom"/>
</dbReference>
<evidence type="ECO:0000313" key="3">
    <source>
        <dbReference type="EMBL" id="KAG1763280.1"/>
    </source>
</evidence>
<comment type="caution">
    <text evidence="3">The sequence shown here is derived from an EMBL/GenBank/DDBJ whole genome shotgun (WGS) entry which is preliminary data.</text>
</comment>
<proteinExistence type="predicted"/>
<evidence type="ECO:0000256" key="1">
    <source>
        <dbReference type="SAM" id="MobiDB-lite"/>
    </source>
</evidence>
<keyword evidence="4" id="KW-1185">Reference proteome</keyword>
<dbReference type="EMBL" id="JABBWD010000168">
    <property type="protein sequence ID" value="KAG1763280.1"/>
    <property type="molecule type" value="Genomic_DNA"/>
</dbReference>
<evidence type="ECO:0000259" key="2">
    <source>
        <dbReference type="Pfam" id="PF12776"/>
    </source>
</evidence>
<accession>A0A9P7CWC4</accession>
<feature type="domain" description="Myb/SANT-like" evidence="2">
    <location>
        <begin position="42"/>
        <end position="125"/>
    </location>
</feature>
<feature type="compositionally biased region" description="Polar residues" evidence="1">
    <location>
        <begin position="20"/>
        <end position="33"/>
    </location>
</feature>
<dbReference type="Pfam" id="PF12776">
    <property type="entry name" value="Myb_DNA-bind_3"/>
    <property type="match status" value="1"/>
</dbReference>
<sequence>MPSDTSSVSSTCSLHSHGSFTYNQPMGSQQREPATSHRPATHWDIKQEKAFTAFLVTCKSEAGDTMSFRNTVFSDATIHINTKFSNQKGPPKSQSSCRSKWATLKKSYNTVKNIKTLSGFSWSDESGISLTPETSGT</sequence>
<dbReference type="Proteomes" id="UP000714275">
    <property type="component" value="Unassembled WGS sequence"/>
</dbReference>